<dbReference type="eggNOG" id="COG1842">
    <property type="taxonomic scope" value="Bacteria"/>
</dbReference>
<dbReference type="PATRIC" id="fig|1042209.11.peg.5613"/>
<sequence length="233" mass="25289">MQNQSIWSKLFTALRGGASEVGEAIADQQALRILDQEIRDADSALANAKRELVTIMAKHKLSAERVAQYNAKIKDLESKAMAALQANREDLALEVAEAISTLTNEHDAEQKQTTEFGAYADKMRKDITKAEARIKSLRQQVDMAKARESVQKAQVSASIASGGANGKLETAVGTLNRLQAKQEQRAAELEASDELADASTGNDLERKLREAGITPDQGSANAILDRLKKQSAE</sequence>
<proteinExistence type="inferred from homology"/>
<dbReference type="HOGENOM" id="CLU_102201_0_1_6"/>
<evidence type="ECO:0000256" key="3">
    <source>
        <dbReference type="SAM" id="MobiDB-lite"/>
    </source>
</evidence>
<keyword evidence="2" id="KW-0175">Coiled coil</keyword>
<dbReference type="AlphaFoldDB" id="A0A010T202"/>
<feature type="region of interest" description="Disordered" evidence="3">
    <location>
        <begin position="184"/>
        <end position="233"/>
    </location>
</feature>
<evidence type="ECO:0000313" key="5">
    <source>
        <dbReference type="Proteomes" id="UP000022611"/>
    </source>
</evidence>
<dbReference type="PANTHER" id="PTHR31088">
    <property type="entry name" value="MEMBRANE-ASSOCIATED PROTEIN VIPP1, CHLOROPLASTIC"/>
    <property type="match status" value="1"/>
</dbReference>
<dbReference type="EMBL" id="AFOY02000020">
    <property type="protein sequence ID" value="EXF91687.1"/>
    <property type="molecule type" value="Genomic_DNA"/>
</dbReference>
<evidence type="ECO:0000256" key="1">
    <source>
        <dbReference type="ARBA" id="ARBA00043985"/>
    </source>
</evidence>
<name>A0A010T202_PSEFL</name>
<gene>
    <name evidence="4" type="ORF">HK44_017250</name>
</gene>
<organism evidence="4 5">
    <name type="scientific">Pseudomonas fluorescens HK44</name>
    <dbReference type="NCBI Taxonomy" id="1042209"/>
    <lineage>
        <taxon>Bacteria</taxon>
        <taxon>Pseudomonadati</taxon>
        <taxon>Pseudomonadota</taxon>
        <taxon>Gammaproteobacteria</taxon>
        <taxon>Pseudomonadales</taxon>
        <taxon>Pseudomonadaceae</taxon>
        <taxon>Pseudomonas</taxon>
    </lineage>
</organism>
<evidence type="ECO:0008006" key="6">
    <source>
        <dbReference type="Google" id="ProtNLM"/>
    </source>
</evidence>
<accession>A0A010T202</accession>
<protein>
    <recommendedName>
        <fullName evidence="6">Phage-shock protein</fullName>
    </recommendedName>
</protein>
<reference evidence="4 5" key="1">
    <citation type="journal article" date="2011" name="J. Bacteriol.">
        <title>Draft genome sequence of the polycyclic aromatic hydrocarbon-degrading, genetically engineered bioluminescent bioreporter Pseudomonas fluorescens HK44.</title>
        <authorList>
            <person name="Chauhan A."/>
            <person name="Layton A.C."/>
            <person name="Williams D.E."/>
            <person name="Smartt A.E."/>
            <person name="Ripp S."/>
            <person name="Karpinets T.V."/>
            <person name="Brown S.D."/>
            <person name="Sayler G.S."/>
        </authorList>
    </citation>
    <scope>NUCLEOTIDE SEQUENCE [LARGE SCALE GENOMIC DNA]</scope>
    <source>
        <strain evidence="4 5">HK44</strain>
    </source>
</reference>
<dbReference type="Pfam" id="PF04012">
    <property type="entry name" value="PspA_IM30"/>
    <property type="match status" value="1"/>
</dbReference>
<dbReference type="InterPro" id="IPR007157">
    <property type="entry name" value="PspA_VIPP1"/>
</dbReference>
<dbReference type="PANTHER" id="PTHR31088:SF9">
    <property type="entry name" value="PHAGE SHOCK PROTEIN A"/>
    <property type="match status" value="1"/>
</dbReference>
<evidence type="ECO:0000256" key="2">
    <source>
        <dbReference type="SAM" id="Coils"/>
    </source>
</evidence>
<evidence type="ECO:0000313" key="4">
    <source>
        <dbReference type="EMBL" id="EXF91687.1"/>
    </source>
</evidence>
<feature type="coiled-coil region" evidence="2">
    <location>
        <begin position="31"/>
        <end position="147"/>
    </location>
</feature>
<comment type="caution">
    <text evidence="4">The sequence shown here is derived from an EMBL/GenBank/DDBJ whole genome shotgun (WGS) entry which is preliminary data.</text>
</comment>
<dbReference type="OrthoDB" id="8844617at2"/>
<dbReference type="RefSeq" id="WP_019693867.1">
    <property type="nucleotide sequence ID" value="NZ_AFOY02000020.1"/>
</dbReference>
<dbReference type="Proteomes" id="UP000022611">
    <property type="component" value="Unassembled WGS sequence"/>
</dbReference>
<comment type="similarity">
    <text evidence="1">Belongs to the PspA/Vipp/IM30 family.</text>
</comment>